<dbReference type="Proteomes" id="UP001518989">
    <property type="component" value="Unassembled WGS sequence"/>
</dbReference>
<feature type="compositionally biased region" description="Polar residues" evidence="1">
    <location>
        <begin position="1"/>
        <end position="17"/>
    </location>
</feature>
<feature type="non-terminal residue" evidence="2">
    <location>
        <position position="1"/>
    </location>
</feature>
<keyword evidence="3" id="KW-1185">Reference proteome</keyword>
<proteinExistence type="predicted"/>
<dbReference type="EMBL" id="JACTNG010000004">
    <property type="protein sequence ID" value="MBO1079111.1"/>
    <property type="molecule type" value="Genomic_DNA"/>
</dbReference>
<organism evidence="2 3">
    <name type="scientific">Roseomonas haemaphysalidis</name>
    <dbReference type="NCBI Taxonomy" id="2768162"/>
    <lineage>
        <taxon>Bacteria</taxon>
        <taxon>Pseudomonadati</taxon>
        <taxon>Pseudomonadota</taxon>
        <taxon>Alphaproteobacteria</taxon>
        <taxon>Acetobacterales</taxon>
        <taxon>Roseomonadaceae</taxon>
        <taxon>Roseomonas</taxon>
    </lineage>
</organism>
<comment type="caution">
    <text evidence="2">The sequence shown here is derived from an EMBL/GenBank/DDBJ whole genome shotgun (WGS) entry which is preliminary data.</text>
</comment>
<accession>A0ABS3KNR2</accession>
<feature type="region of interest" description="Disordered" evidence="1">
    <location>
        <begin position="1"/>
        <end position="24"/>
    </location>
</feature>
<sequence>AAVEQQGSATAEISRSVQGAADGNRVVDQQMEGLRDTAATSHRMTGEVDQETRALNGQVQELSGSVRDFLRQVRAA</sequence>
<evidence type="ECO:0000313" key="3">
    <source>
        <dbReference type="Proteomes" id="UP001518989"/>
    </source>
</evidence>
<gene>
    <name evidence="2" type="ORF">IAI61_08715</name>
</gene>
<protein>
    <submittedName>
        <fullName evidence="2">Methyl-accepting chemotaxis protein</fullName>
    </submittedName>
</protein>
<name>A0ABS3KNR2_9PROT</name>
<reference evidence="2 3" key="1">
    <citation type="submission" date="2020-09" db="EMBL/GenBank/DDBJ databases">
        <title>Roseomonas.</title>
        <authorList>
            <person name="Zhu W."/>
        </authorList>
    </citation>
    <scope>NUCLEOTIDE SEQUENCE [LARGE SCALE GENOMIC DNA]</scope>
    <source>
        <strain evidence="2 3">573</strain>
    </source>
</reference>
<evidence type="ECO:0000313" key="2">
    <source>
        <dbReference type="EMBL" id="MBO1079111.1"/>
    </source>
</evidence>
<evidence type="ECO:0000256" key="1">
    <source>
        <dbReference type="SAM" id="MobiDB-lite"/>
    </source>
</evidence>